<dbReference type="AlphaFoldDB" id="L7KFP0"/>
<evidence type="ECO:0000256" key="1">
    <source>
        <dbReference type="SAM" id="Phobius"/>
    </source>
</evidence>
<dbReference type="RefSeq" id="WP_005170747.1">
    <property type="nucleotide sequence ID" value="NZ_BANR01000003.1"/>
</dbReference>
<keyword evidence="1" id="KW-0472">Membrane</keyword>
<name>L7KFP0_9ACTN</name>
<evidence type="ECO:0000313" key="3">
    <source>
        <dbReference type="Proteomes" id="UP000010988"/>
    </source>
</evidence>
<reference evidence="2 3" key="1">
    <citation type="submission" date="2012-12" db="EMBL/GenBank/DDBJ databases">
        <title>Whole genome shotgun sequence of Gordonia aichiensis NBRC 108223.</title>
        <authorList>
            <person name="Isaki-Nakamura S."/>
            <person name="Hosoyama A."/>
            <person name="Tsuchikane K."/>
            <person name="Ando Y."/>
            <person name="Baba S."/>
            <person name="Ohji S."/>
            <person name="Hamada M."/>
            <person name="Tamura T."/>
            <person name="Yamazoe A."/>
            <person name="Yamazaki S."/>
            <person name="Fujita N."/>
        </authorList>
    </citation>
    <scope>NUCLEOTIDE SEQUENCE [LARGE SCALE GENOMIC DNA]</scope>
    <source>
        <strain evidence="2 3">NBRC 108223</strain>
    </source>
</reference>
<proteinExistence type="predicted"/>
<dbReference type="STRING" id="1220583.GOACH_03_04450"/>
<evidence type="ECO:0008006" key="4">
    <source>
        <dbReference type="Google" id="ProtNLM"/>
    </source>
</evidence>
<keyword evidence="1" id="KW-0812">Transmembrane</keyword>
<organism evidence="2 3">
    <name type="scientific">Gordonia aichiensis NBRC 108223</name>
    <dbReference type="NCBI Taxonomy" id="1220583"/>
    <lineage>
        <taxon>Bacteria</taxon>
        <taxon>Bacillati</taxon>
        <taxon>Actinomycetota</taxon>
        <taxon>Actinomycetes</taxon>
        <taxon>Mycobacteriales</taxon>
        <taxon>Gordoniaceae</taxon>
        <taxon>Gordonia</taxon>
    </lineage>
</organism>
<dbReference type="SUPFAM" id="SSF50998">
    <property type="entry name" value="Quinoprotein alcohol dehydrogenase-like"/>
    <property type="match status" value="1"/>
</dbReference>
<sequence length="433" mass="44833">MTRIAPERRTRVDLVVSAVIVVLVVVAGVLVWSVSPVRHTDSAQASAPARDLSPATAVPHGFRVAWTAASSATNVPAVSRSVVITADNGRSGSAGTVVGHDPSTGRELWRYARDLPLCAAAAAWPASTDDVLSVYRNSRGCSEVTALASSTGHRAGARTSDADDDLRLVTDSGYVLALGSHRLETWGSNLVRGIEYGRVTAPVKPGTQPGRADCRFFSGTISGDRVAVIERCRNDPGYRLTVLGAVLDNDEKVRQYGSSLITDTALGPPPALVAMSSSAIAVYDGGADRAPADRSGAPGHGATLRVFDSDGAPGPVNTVQGPVSPPSDSVALTSEGLVTYFTGTATVVLDGQTMRPTYQVPQTLGPGETMAGQLLLPTKAGISVRDPATGRETGSIAFPRDDVSATTSLRVIGNDVVEQTGPRVRALVSTDAG</sequence>
<comment type="caution">
    <text evidence="2">The sequence shown here is derived from an EMBL/GenBank/DDBJ whole genome shotgun (WGS) entry which is preliminary data.</text>
</comment>
<dbReference type="Proteomes" id="UP000010988">
    <property type="component" value="Unassembled WGS sequence"/>
</dbReference>
<dbReference type="EMBL" id="BANR01000003">
    <property type="protein sequence ID" value="GAC47424.1"/>
    <property type="molecule type" value="Genomic_DNA"/>
</dbReference>
<dbReference type="eggNOG" id="COG1520">
    <property type="taxonomic scope" value="Bacteria"/>
</dbReference>
<evidence type="ECO:0000313" key="2">
    <source>
        <dbReference type="EMBL" id="GAC47424.1"/>
    </source>
</evidence>
<dbReference type="OrthoDB" id="5182370at2"/>
<feature type="transmembrane region" description="Helical" evidence="1">
    <location>
        <begin position="12"/>
        <end position="34"/>
    </location>
</feature>
<protein>
    <recommendedName>
        <fullName evidence="4">Pyrrolo-quinoline quinone</fullName>
    </recommendedName>
</protein>
<keyword evidence="1" id="KW-1133">Transmembrane helix</keyword>
<accession>L7KFP0</accession>
<keyword evidence="3" id="KW-1185">Reference proteome</keyword>
<dbReference type="InterPro" id="IPR011047">
    <property type="entry name" value="Quinoprotein_ADH-like_sf"/>
</dbReference>
<gene>
    <name evidence="2" type="ORF">GOACH_03_04450</name>
</gene>